<dbReference type="PANTHER" id="PTHR46028">
    <property type="entry name" value="KYNURENINE 3-MONOOXYGENASE"/>
    <property type="match status" value="1"/>
</dbReference>
<feature type="compositionally biased region" description="Low complexity" evidence="7">
    <location>
        <begin position="129"/>
        <end position="140"/>
    </location>
</feature>
<accession>A0A0G4FWG0</accession>
<keyword evidence="4" id="KW-0521">NADP</keyword>
<keyword evidence="5" id="KW-0560">Oxidoreductase</keyword>
<organism evidence="10 11">
    <name type="scientific">Vitrella brassicaformis (strain CCMP3155)</name>
    <dbReference type="NCBI Taxonomy" id="1169540"/>
    <lineage>
        <taxon>Eukaryota</taxon>
        <taxon>Sar</taxon>
        <taxon>Alveolata</taxon>
        <taxon>Colpodellida</taxon>
        <taxon>Vitrellaceae</taxon>
        <taxon>Vitrella</taxon>
    </lineage>
</organism>
<dbReference type="GO" id="GO:0004502">
    <property type="term" value="F:kynurenine 3-monooxygenase activity"/>
    <property type="evidence" value="ECO:0007669"/>
    <property type="project" value="TreeGrafter"/>
</dbReference>
<dbReference type="InParanoid" id="A0A0G4FWG0"/>
<dbReference type="Gene3D" id="3.50.50.60">
    <property type="entry name" value="FAD/NAD(P)-binding domain"/>
    <property type="match status" value="1"/>
</dbReference>
<keyword evidence="6" id="KW-0503">Monooxygenase</keyword>
<evidence type="ECO:0000256" key="3">
    <source>
        <dbReference type="ARBA" id="ARBA00022827"/>
    </source>
</evidence>
<dbReference type="PhylomeDB" id="A0A0G4FWG0"/>
<gene>
    <name evidence="10" type="ORF">Vbra_64</name>
</gene>
<comment type="cofactor">
    <cofactor evidence="1">
        <name>FAD</name>
        <dbReference type="ChEBI" id="CHEBI:57692"/>
    </cofactor>
</comment>
<evidence type="ECO:0000256" key="7">
    <source>
        <dbReference type="SAM" id="MobiDB-lite"/>
    </source>
</evidence>
<dbReference type="GO" id="GO:0070189">
    <property type="term" value="P:kynurenine metabolic process"/>
    <property type="evidence" value="ECO:0007669"/>
    <property type="project" value="TreeGrafter"/>
</dbReference>
<dbReference type="OMA" id="EHIDARW"/>
<feature type="domain" description="FAD-binding" evidence="9">
    <location>
        <begin position="27"/>
        <end position="223"/>
    </location>
</feature>
<name>A0A0G4FWG0_VITBC</name>
<evidence type="ECO:0000256" key="2">
    <source>
        <dbReference type="ARBA" id="ARBA00022630"/>
    </source>
</evidence>
<feature type="compositionally biased region" description="Basic and acidic residues" evidence="7">
    <location>
        <begin position="118"/>
        <end position="128"/>
    </location>
</feature>
<keyword evidence="2" id="KW-0285">Flavoprotein</keyword>
<dbReference type="PRINTS" id="PR00420">
    <property type="entry name" value="RNGMNOXGNASE"/>
</dbReference>
<evidence type="ECO:0000313" key="11">
    <source>
        <dbReference type="Proteomes" id="UP000041254"/>
    </source>
</evidence>
<dbReference type="InterPro" id="IPR036188">
    <property type="entry name" value="FAD/NAD-bd_sf"/>
</dbReference>
<dbReference type="STRING" id="1169540.A0A0G4FWG0"/>
<feature type="chain" id="PRO_5005189360" description="FAD-binding domain-containing protein" evidence="8">
    <location>
        <begin position="22"/>
        <end position="522"/>
    </location>
</feature>
<dbReference type="SUPFAM" id="SSF51905">
    <property type="entry name" value="FAD/NAD(P)-binding domain"/>
    <property type="match status" value="1"/>
</dbReference>
<dbReference type="OrthoDB" id="444232at2759"/>
<reference evidence="10 11" key="1">
    <citation type="submission" date="2014-11" db="EMBL/GenBank/DDBJ databases">
        <authorList>
            <person name="Zhu J."/>
            <person name="Qi W."/>
            <person name="Song R."/>
        </authorList>
    </citation>
    <scope>NUCLEOTIDE SEQUENCE [LARGE SCALE GENOMIC DNA]</scope>
</reference>
<evidence type="ECO:0000256" key="6">
    <source>
        <dbReference type="ARBA" id="ARBA00023033"/>
    </source>
</evidence>
<feature type="signal peptide" evidence="8">
    <location>
        <begin position="1"/>
        <end position="21"/>
    </location>
</feature>
<dbReference type="InterPro" id="IPR002938">
    <property type="entry name" value="FAD-bd"/>
</dbReference>
<dbReference type="EMBL" id="CDMY01000515">
    <property type="protein sequence ID" value="CEM19553.1"/>
    <property type="molecule type" value="Genomic_DNA"/>
</dbReference>
<protein>
    <recommendedName>
        <fullName evidence="9">FAD-binding domain-containing protein</fullName>
    </recommendedName>
</protein>
<sequence>MTYSLLPLLVAAAHTPLGAVGELRYDPVVVAGGGPAGLSTAIMLAKRGYRDITVLEQRSASAYMNDTSDPSHMLTLFPRAQRVLSSLGVLVAVRASCLPNALHNVTVVTPKRVRSVLIKEHERRRGDNHSSSSSTSSHSPSVWFISWNQLTKALCEHIDARWSDSIRVATDSRVINVERCDEQGSDMVDVTVRESAADGGSEVYTMSARLVVGADGGESRVADVMARMDPMCRRVTLGRPSSCNGVKNMRYKTFSLPSDLPLSSSQPPLPAGTPLTLSSSSFRLHVYPSPKNESRVGMAIVHRSHPLLRMRRGRDVLKYLQKAFPNVPIRSVVSRDEADRFAARKEHTFPSNSYIDHRVYHDSQMVLVGDAMHSMCADLRQGVSCALQDVELLEWAIDRCDDDLTEALALYDKMRANEAKAIVWLSYLYPVASGLTPLIRRNLWLLDFRIQSFLHKVLPRVFAPPPFVYVGRADVPYSTILQRCMSTTRTIHTMETLAVGLCVGFGVYQYMRTVQGKASRLE</sequence>
<dbReference type="GO" id="GO:0071949">
    <property type="term" value="F:FAD binding"/>
    <property type="evidence" value="ECO:0007669"/>
    <property type="project" value="InterPro"/>
</dbReference>
<evidence type="ECO:0000256" key="5">
    <source>
        <dbReference type="ARBA" id="ARBA00023002"/>
    </source>
</evidence>
<evidence type="ECO:0000313" key="10">
    <source>
        <dbReference type="EMBL" id="CEM19553.1"/>
    </source>
</evidence>
<dbReference type="VEuPathDB" id="CryptoDB:Vbra_64"/>
<dbReference type="Pfam" id="PF01494">
    <property type="entry name" value="FAD_binding_3"/>
    <property type="match status" value="1"/>
</dbReference>
<evidence type="ECO:0000256" key="8">
    <source>
        <dbReference type="SAM" id="SignalP"/>
    </source>
</evidence>
<dbReference type="Proteomes" id="UP000041254">
    <property type="component" value="Unassembled WGS sequence"/>
</dbReference>
<keyword evidence="3" id="KW-0274">FAD</keyword>
<keyword evidence="8" id="KW-0732">Signal</keyword>
<proteinExistence type="predicted"/>
<dbReference type="AlphaFoldDB" id="A0A0G4FWG0"/>
<dbReference type="PANTHER" id="PTHR46028:SF2">
    <property type="entry name" value="KYNURENINE 3-MONOOXYGENASE"/>
    <property type="match status" value="1"/>
</dbReference>
<feature type="region of interest" description="Disordered" evidence="7">
    <location>
        <begin position="118"/>
        <end position="140"/>
    </location>
</feature>
<keyword evidence="11" id="KW-1185">Reference proteome</keyword>
<evidence type="ECO:0000256" key="4">
    <source>
        <dbReference type="ARBA" id="ARBA00022857"/>
    </source>
</evidence>
<evidence type="ECO:0000256" key="1">
    <source>
        <dbReference type="ARBA" id="ARBA00001974"/>
    </source>
</evidence>
<evidence type="ECO:0000259" key="9">
    <source>
        <dbReference type="Pfam" id="PF01494"/>
    </source>
</evidence>